<name>A0A9P6AGM8_9AGAM</name>
<evidence type="ECO:0000259" key="2">
    <source>
        <dbReference type="Pfam" id="PF17667"/>
    </source>
</evidence>
<dbReference type="EMBL" id="MU129149">
    <property type="protein sequence ID" value="KAF9505497.1"/>
    <property type="molecule type" value="Genomic_DNA"/>
</dbReference>
<feature type="region of interest" description="Disordered" evidence="1">
    <location>
        <begin position="1"/>
        <end position="25"/>
    </location>
</feature>
<keyword evidence="4" id="KW-1185">Reference proteome</keyword>
<evidence type="ECO:0000256" key="1">
    <source>
        <dbReference type="SAM" id="MobiDB-lite"/>
    </source>
</evidence>
<accession>A0A9P6AGM8</accession>
<protein>
    <recommendedName>
        <fullName evidence="2">Fungal-type protein kinase domain-containing protein</fullName>
    </recommendedName>
</protein>
<evidence type="ECO:0000313" key="4">
    <source>
        <dbReference type="Proteomes" id="UP000886523"/>
    </source>
</evidence>
<reference evidence="3" key="1">
    <citation type="journal article" date="2020" name="Nat. Commun.">
        <title>Large-scale genome sequencing of mycorrhizal fungi provides insights into the early evolution of symbiotic traits.</title>
        <authorList>
            <person name="Miyauchi S."/>
            <person name="Kiss E."/>
            <person name="Kuo A."/>
            <person name="Drula E."/>
            <person name="Kohler A."/>
            <person name="Sanchez-Garcia M."/>
            <person name="Morin E."/>
            <person name="Andreopoulos B."/>
            <person name="Barry K.W."/>
            <person name="Bonito G."/>
            <person name="Buee M."/>
            <person name="Carver A."/>
            <person name="Chen C."/>
            <person name="Cichocki N."/>
            <person name="Clum A."/>
            <person name="Culley D."/>
            <person name="Crous P.W."/>
            <person name="Fauchery L."/>
            <person name="Girlanda M."/>
            <person name="Hayes R.D."/>
            <person name="Keri Z."/>
            <person name="LaButti K."/>
            <person name="Lipzen A."/>
            <person name="Lombard V."/>
            <person name="Magnuson J."/>
            <person name="Maillard F."/>
            <person name="Murat C."/>
            <person name="Nolan M."/>
            <person name="Ohm R.A."/>
            <person name="Pangilinan J."/>
            <person name="Pereira M.F."/>
            <person name="Perotto S."/>
            <person name="Peter M."/>
            <person name="Pfister S."/>
            <person name="Riley R."/>
            <person name="Sitrit Y."/>
            <person name="Stielow J.B."/>
            <person name="Szollosi G."/>
            <person name="Zifcakova L."/>
            <person name="Stursova M."/>
            <person name="Spatafora J.W."/>
            <person name="Tedersoo L."/>
            <person name="Vaario L.M."/>
            <person name="Yamada A."/>
            <person name="Yan M."/>
            <person name="Wang P."/>
            <person name="Xu J."/>
            <person name="Bruns T."/>
            <person name="Baldrian P."/>
            <person name="Vilgalys R."/>
            <person name="Dunand C."/>
            <person name="Henrissat B."/>
            <person name="Grigoriev I.V."/>
            <person name="Hibbett D."/>
            <person name="Nagy L.G."/>
            <person name="Martin F.M."/>
        </authorList>
    </citation>
    <scope>NUCLEOTIDE SEQUENCE</scope>
    <source>
        <strain evidence="3">UP504</strain>
    </source>
</reference>
<dbReference type="OrthoDB" id="5584477at2759"/>
<comment type="caution">
    <text evidence="3">The sequence shown here is derived from an EMBL/GenBank/DDBJ whole genome shotgun (WGS) entry which is preliminary data.</text>
</comment>
<evidence type="ECO:0000313" key="3">
    <source>
        <dbReference type="EMBL" id="KAF9505497.1"/>
    </source>
</evidence>
<organism evidence="3 4">
    <name type="scientific">Hydnum rufescens UP504</name>
    <dbReference type="NCBI Taxonomy" id="1448309"/>
    <lineage>
        <taxon>Eukaryota</taxon>
        <taxon>Fungi</taxon>
        <taxon>Dikarya</taxon>
        <taxon>Basidiomycota</taxon>
        <taxon>Agaricomycotina</taxon>
        <taxon>Agaricomycetes</taxon>
        <taxon>Cantharellales</taxon>
        <taxon>Hydnaceae</taxon>
        <taxon>Hydnum</taxon>
    </lineage>
</organism>
<dbReference type="InterPro" id="IPR040976">
    <property type="entry name" value="Pkinase_fungal"/>
</dbReference>
<feature type="domain" description="Fungal-type protein kinase" evidence="2">
    <location>
        <begin position="209"/>
        <end position="318"/>
    </location>
</feature>
<gene>
    <name evidence="3" type="ORF">BS47DRAFT_1489806</name>
</gene>
<feature type="compositionally biased region" description="Polar residues" evidence="1">
    <location>
        <begin position="1"/>
        <end position="21"/>
    </location>
</feature>
<dbReference type="Pfam" id="PF17667">
    <property type="entry name" value="Pkinase_fungal"/>
    <property type="match status" value="2"/>
</dbReference>
<dbReference type="AlphaFoldDB" id="A0A9P6AGM8"/>
<dbReference type="Proteomes" id="UP000886523">
    <property type="component" value="Unassembled WGS sequence"/>
</dbReference>
<proteinExistence type="predicted"/>
<feature type="domain" description="Fungal-type protein kinase" evidence="2">
    <location>
        <begin position="111"/>
        <end position="175"/>
    </location>
</feature>
<sequence>MPTQRRLSRVSRVNSDKTSPTLGDLKPLTRIDEDLKYRKEIPVDQFIDPMLLLLHWESHRRRDPEEDAPVVLQSSGDYQVVPPPIFYHDSNTPRAVTEPLTGTNIKFHNRAIVALKDIVYWQYALIGRGTCAIRGETKDALTGKDLIVKISWPPQWRRNEANFLQAALEYALKQIDEPILGHIPQVLLHRGSYSKADGPRRKWVFEDDDHRVLRVIVIHSYFPMSKLHTSSEVTQVMIDVVKRKDFSPILSWPSIILHRNISMNNILSSCGKDSPVIGIPIDFDLAVFITVDVQDISLHLDRRFRTGTLPLMAINLMGQAR</sequence>